<protein>
    <recommendedName>
        <fullName evidence="13">CCT domain-containing protein</fullName>
    </recommendedName>
</protein>
<evidence type="ECO:0000256" key="1">
    <source>
        <dbReference type="ARBA" id="ARBA00004123"/>
    </source>
</evidence>
<evidence type="ECO:0000256" key="7">
    <source>
        <dbReference type="PROSITE-ProRule" id="PRU00024"/>
    </source>
</evidence>
<feature type="domain" description="CCT" evidence="10">
    <location>
        <begin position="320"/>
        <end position="362"/>
    </location>
</feature>
<reference evidence="12" key="1">
    <citation type="journal article" date="2017" name="Nat. Commun.">
        <title>The asparagus genome sheds light on the origin and evolution of a young Y chromosome.</title>
        <authorList>
            <person name="Harkess A."/>
            <person name="Zhou J."/>
            <person name="Xu C."/>
            <person name="Bowers J.E."/>
            <person name="Van der Hulst R."/>
            <person name="Ayyampalayam S."/>
            <person name="Mercati F."/>
            <person name="Riccardi P."/>
            <person name="McKain M.R."/>
            <person name="Kakrana A."/>
            <person name="Tang H."/>
            <person name="Ray J."/>
            <person name="Groenendijk J."/>
            <person name="Arikit S."/>
            <person name="Mathioni S.M."/>
            <person name="Nakano M."/>
            <person name="Shan H."/>
            <person name="Telgmann-Rauber A."/>
            <person name="Kanno A."/>
            <person name="Yue Z."/>
            <person name="Chen H."/>
            <person name="Li W."/>
            <person name="Chen Y."/>
            <person name="Xu X."/>
            <person name="Zhang Y."/>
            <person name="Luo S."/>
            <person name="Chen H."/>
            <person name="Gao J."/>
            <person name="Mao Z."/>
            <person name="Pires J.C."/>
            <person name="Luo M."/>
            <person name="Kudrna D."/>
            <person name="Wing R.A."/>
            <person name="Meyers B.C."/>
            <person name="Yi K."/>
            <person name="Kong H."/>
            <person name="Lavrijsen P."/>
            <person name="Sunseri F."/>
            <person name="Falavigna A."/>
            <person name="Ye Y."/>
            <person name="Leebens-Mack J.H."/>
            <person name="Chen G."/>
        </authorList>
    </citation>
    <scope>NUCLEOTIDE SEQUENCE [LARGE SCALE GENOMIC DNA]</scope>
    <source>
        <strain evidence="12">cv. DH0086</strain>
    </source>
</reference>
<evidence type="ECO:0000256" key="5">
    <source>
        <dbReference type="ARBA" id="ARBA00022833"/>
    </source>
</evidence>
<sequence length="376" mass="41634">MICPKSQTVATVVGGKTARPCDSCVCRRARWYCAADDAFLCQNCDSSVHSANPLAQRHHRVRLQTIPVSKPVVPEIETSAEDTNNDEQLLYRVPIFDPVLAEFCSPPLAVDETSSETKPNVQLTDTNTKARNSNEILSGFLQSDAELADFAADMESLLGRGLDNGSFSMEELGLVDTSYSTPDESERVKEEYVENDADGSVKLYEEIDLSREALEINFDCCRSGDEHQEEMAETEAAVEGEVVSGEENQGGKKIGLILDYDAVALEWSAQGSSLSPWVNGERPQLGPGARWLDYMGMWGGGEVQGLVAGEIGGSHFDEGREARVSRYREKRRTRLFSKKIRYEVRKLNAEKRPRMKGRFVKRASFAAPAGIPAFKY</sequence>
<dbReference type="Gramene" id="ONK66180">
    <property type="protein sequence ID" value="ONK66180"/>
    <property type="gene ID" value="A4U43_C06F4950"/>
</dbReference>
<dbReference type="GO" id="GO:0005634">
    <property type="term" value="C:nucleus"/>
    <property type="evidence" value="ECO:0007669"/>
    <property type="project" value="UniProtKB-SubCell"/>
</dbReference>
<dbReference type="PANTHER" id="PTHR31874">
    <property type="entry name" value="CCT MOTIF FAMILY PROTEIN, EXPRESSED"/>
    <property type="match status" value="1"/>
</dbReference>
<name>A0A5P1EQ67_ASPOF</name>
<dbReference type="GO" id="GO:0008270">
    <property type="term" value="F:zinc ion binding"/>
    <property type="evidence" value="ECO:0007669"/>
    <property type="project" value="UniProtKB-KW"/>
</dbReference>
<dbReference type="Pfam" id="PF00643">
    <property type="entry name" value="zf-B_box"/>
    <property type="match status" value="1"/>
</dbReference>
<dbReference type="PROSITE" id="PS50119">
    <property type="entry name" value="ZF_BBOX"/>
    <property type="match status" value="1"/>
</dbReference>
<dbReference type="PANTHER" id="PTHR31874:SF1">
    <property type="entry name" value="ZINC FINGER PROTEIN CONSTANS-LIKE 6"/>
    <property type="match status" value="1"/>
</dbReference>
<organism evidence="11 12">
    <name type="scientific">Asparagus officinalis</name>
    <name type="common">Garden asparagus</name>
    <dbReference type="NCBI Taxonomy" id="4686"/>
    <lineage>
        <taxon>Eukaryota</taxon>
        <taxon>Viridiplantae</taxon>
        <taxon>Streptophyta</taxon>
        <taxon>Embryophyta</taxon>
        <taxon>Tracheophyta</taxon>
        <taxon>Spermatophyta</taxon>
        <taxon>Magnoliopsida</taxon>
        <taxon>Liliopsida</taxon>
        <taxon>Asparagales</taxon>
        <taxon>Asparagaceae</taxon>
        <taxon>Asparagoideae</taxon>
        <taxon>Asparagus</taxon>
    </lineage>
</organism>
<evidence type="ECO:0000259" key="9">
    <source>
        <dbReference type="PROSITE" id="PS50119"/>
    </source>
</evidence>
<evidence type="ECO:0000313" key="12">
    <source>
        <dbReference type="Proteomes" id="UP000243459"/>
    </source>
</evidence>
<evidence type="ECO:0000259" key="10">
    <source>
        <dbReference type="PROSITE" id="PS51017"/>
    </source>
</evidence>
<evidence type="ECO:0000256" key="8">
    <source>
        <dbReference type="PROSITE-ProRule" id="PRU00357"/>
    </source>
</evidence>
<dbReference type="InterPro" id="IPR010402">
    <property type="entry name" value="CCT_domain"/>
</dbReference>
<comment type="subcellular location">
    <subcellularLocation>
        <location evidence="1 8">Nucleus</location>
    </subcellularLocation>
</comment>
<dbReference type="InterPro" id="IPR049808">
    <property type="entry name" value="CONSTANS-like_Bbox1"/>
</dbReference>
<accession>A0A5P1EQ67</accession>
<dbReference type="CDD" id="cd19821">
    <property type="entry name" value="Bbox1_BBX-like"/>
    <property type="match status" value="1"/>
</dbReference>
<comment type="similarity">
    <text evidence="2">Belongs to the CONSTANS family.</text>
</comment>
<dbReference type="InterPro" id="IPR052453">
    <property type="entry name" value="CONSTANS-like_ZF"/>
</dbReference>
<evidence type="ECO:0008006" key="13">
    <source>
        <dbReference type="Google" id="ProtNLM"/>
    </source>
</evidence>
<keyword evidence="3" id="KW-0479">Metal-binding</keyword>
<dbReference type="OMA" id="MGIMNEN"/>
<dbReference type="EMBL" id="CM007386">
    <property type="protein sequence ID" value="ONK66180.1"/>
    <property type="molecule type" value="Genomic_DNA"/>
</dbReference>
<keyword evidence="6 8" id="KW-0539">Nucleus</keyword>
<keyword evidence="12" id="KW-1185">Reference proteome</keyword>
<dbReference type="SMART" id="SM00336">
    <property type="entry name" value="BBOX"/>
    <property type="match status" value="1"/>
</dbReference>
<proteinExistence type="inferred from homology"/>
<dbReference type="Pfam" id="PF06203">
    <property type="entry name" value="CCT"/>
    <property type="match status" value="1"/>
</dbReference>
<evidence type="ECO:0000256" key="4">
    <source>
        <dbReference type="ARBA" id="ARBA00022771"/>
    </source>
</evidence>
<dbReference type="PROSITE" id="PS51017">
    <property type="entry name" value="CCT"/>
    <property type="match status" value="1"/>
</dbReference>
<keyword evidence="5" id="KW-0862">Zinc</keyword>
<evidence type="ECO:0000256" key="3">
    <source>
        <dbReference type="ARBA" id="ARBA00022723"/>
    </source>
</evidence>
<evidence type="ECO:0000256" key="6">
    <source>
        <dbReference type="ARBA" id="ARBA00023242"/>
    </source>
</evidence>
<evidence type="ECO:0000313" key="11">
    <source>
        <dbReference type="EMBL" id="ONK66180.1"/>
    </source>
</evidence>
<dbReference type="Proteomes" id="UP000243459">
    <property type="component" value="Chromosome 6"/>
</dbReference>
<dbReference type="InterPro" id="IPR000315">
    <property type="entry name" value="Znf_B-box"/>
</dbReference>
<feature type="domain" description="B box-type" evidence="9">
    <location>
        <begin position="16"/>
        <end position="63"/>
    </location>
</feature>
<evidence type="ECO:0000256" key="2">
    <source>
        <dbReference type="ARBA" id="ARBA00010024"/>
    </source>
</evidence>
<dbReference type="GO" id="GO:0006355">
    <property type="term" value="P:regulation of DNA-templated transcription"/>
    <property type="evidence" value="ECO:0007669"/>
    <property type="project" value="TreeGrafter"/>
</dbReference>
<gene>
    <name evidence="11" type="ORF">A4U43_C06F4950</name>
</gene>
<keyword evidence="4 7" id="KW-0863">Zinc-finger</keyword>
<dbReference type="AlphaFoldDB" id="A0A5P1EQ67"/>